<evidence type="ECO:0000256" key="4">
    <source>
        <dbReference type="PROSITE-ProRule" id="PRU00473"/>
    </source>
</evidence>
<feature type="region of interest" description="Disordered" evidence="5">
    <location>
        <begin position="81"/>
        <end position="296"/>
    </location>
</feature>
<dbReference type="Pfam" id="PF00691">
    <property type="entry name" value="OmpA"/>
    <property type="match status" value="1"/>
</dbReference>
<comment type="subcellular location">
    <subcellularLocation>
        <location evidence="1">Cell outer membrane</location>
    </subcellularLocation>
</comment>
<accession>A0AAE4YCA9</accession>
<dbReference type="SUPFAM" id="SSF103088">
    <property type="entry name" value="OmpA-like"/>
    <property type="match status" value="1"/>
</dbReference>
<feature type="compositionally biased region" description="Acidic residues" evidence="5">
    <location>
        <begin position="200"/>
        <end position="250"/>
    </location>
</feature>
<dbReference type="PANTHER" id="PTHR30329">
    <property type="entry name" value="STATOR ELEMENT OF FLAGELLAR MOTOR COMPLEX"/>
    <property type="match status" value="1"/>
</dbReference>
<evidence type="ECO:0000256" key="3">
    <source>
        <dbReference type="ARBA" id="ARBA00023237"/>
    </source>
</evidence>
<dbReference type="InterPro" id="IPR036737">
    <property type="entry name" value="OmpA-like_sf"/>
</dbReference>
<feature type="compositionally biased region" description="Low complexity" evidence="5">
    <location>
        <begin position="251"/>
        <end position="296"/>
    </location>
</feature>
<dbReference type="EMBL" id="JAABNR010000013">
    <property type="protein sequence ID" value="NBZ88751.1"/>
    <property type="molecule type" value="Genomic_DNA"/>
</dbReference>
<protein>
    <submittedName>
        <fullName evidence="8">OmpA family protein</fullName>
    </submittedName>
</protein>
<dbReference type="PROSITE" id="PS51123">
    <property type="entry name" value="OMPA_2"/>
    <property type="match status" value="1"/>
</dbReference>
<evidence type="ECO:0000313" key="8">
    <source>
        <dbReference type="EMBL" id="NBZ88751.1"/>
    </source>
</evidence>
<gene>
    <name evidence="8" type="ORF">GV832_14255</name>
</gene>
<dbReference type="GO" id="GO:0009279">
    <property type="term" value="C:cell outer membrane"/>
    <property type="evidence" value="ECO:0007669"/>
    <property type="project" value="UniProtKB-SubCell"/>
</dbReference>
<dbReference type="RefSeq" id="WP_168775565.1">
    <property type="nucleotide sequence ID" value="NZ_JAABNR010000013.1"/>
</dbReference>
<dbReference type="InterPro" id="IPR006664">
    <property type="entry name" value="OMP_bac"/>
</dbReference>
<feature type="compositionally biased region" description="Acidic residues" evidence="5">
    <location>
        <begin position="81"/>
        <end position="192"/>
    </location>
</feature>
<keyword evidence="2 4" id="KW-0472">Membrane</keyword>
<feature type="compositionally biased region" description="Low complexity" evidence="5">
    <location>
        <begin position="365"/>
        <end position="376"/>
    </location>
</feature>
<keyword evidence="9" id="KW-1185">Reference proteome</keyword>
<comment type="caution">
    <text evidence="8">The sequence shown here is derived from an EMBL/GenBank/DDBJ whole genome shotgun (WGS) entry which is preliminary data.</text>
</comment>
<organism evidence="8 9">
    <name type="scientific">Stagnihabitans tardus</name>
    <dbReference type="NCBI Taxonomy" id="2699202"/>
    <lineage>
        <taxon>Bacteria</taxon>
        <taxon>Pseudomonadati</taxon>
        <taxon>Pseudomonadota</taxon>
        <taxon>Alphaproteobacteria</taxon>
        <taxon>Rhodobacterales</taxon>
        <taxon>Paracoccaceae</taxon>
        <taxon>Stagnihabitans</taxon>
    </lineage>
</organism>
<dbReference type="CDD" id="cd07185">
    <property type="entry name" value="OmpA_C-like"/>
    <property type="match status" value="1"/>
</dbReference>
<evidence type="ECO:0000256" key="2">
    <source>
        <dbReference type="ARBA" id="ARBA00023136"/>
    </source>
</evidence>
<evidence type="ECO:0000256" key="5">
    <source>
        <dbReference type="SAM" id="MobiDB-lite"/>
    </source>
</evidence>
<evidence type="ECO:0000256" key="6">
    <source>
        <dbReference type="SAM" id="SignalP"/>
    </source>
</evidence>
<name>A0AAE4YCA9_9RHOB</name>
<dbReference type="InterPro" id="IPR050330">
    <property type="entry name" value="Bact_OuterMem_StrucFunc"/>
</dbReference>
<evidence type="ECO:0000256" key="1">
    <source>
        <dbReference type="ARBA" id="ARBA00004442"/>
    </source>
</evidence>
<sequence>MKVLINSTAILSLTLYIVPPFAVQAQDLPMADVGGQQVICLPDDQTACPDGTACVIAGAEECQAAAEATYGVPVEEPVVEEPVAEEPVAEEPVAEEPVAEEPAAEEVAPEEAAPEEVAPEEVAPEEVAPEEVAPEETAPEEVAPEEVAPEEMTAEEAAPEEAAPEEPIAEEQATEDTATEDQSAEPATEEGATDQSAEPAAEDTVAEEPAAEEPATDETATEEPAAEEPAADETATEEPATEEPVAEETTPDAPLAEPETVTLTEEQVTEQVAQDQAAIEAAQKAQEEAAAAALADPNLQPVEAPVVEEQAAEALGAVLDAPVTAATSEPAAEGTAPAAAPPVTEAATAAAIDPTTPPADQPVPETATVTTETVTETETRSADQEFAAAPVQVAPGKKSGLSNLEKAGLVALGALAIGTIIHGAQNGGNTEGVKQVVQNTGDRVVVRQPDGSYQIYKDDNALLREPGSKVTTQTFQDGSTRTIVARKDGSQIATIRDASGRVLQRVAYDTKGRATVLIDDLRPEQPIVVSQLPKPKPQRIDVANPDAALQAALLAAQVEDYGAKFSLRQIRSIPEVRHLAPTVDVKEITFKSGSAALDATEARSLNGLGKFIGEMIAQNPGEVFLIEGHTDAVGSAASNLTLSDRRAETVAKALTQYFGVPPENMVVQGYGESELLIPTAGDERANRRVSVRIITPLLQK</sequence>
<dbReference type="InterPro" id="IPR006665">
    <property type="entry name" value="OmpA-like"/>
</dbReference>
<dbReference type="AlphaFoldDB" id="A0AAE4YCA9"/>
<feature type="region of interest" description="Disordered" evidence="5">
    <location>
        <begin position="353"/>
        <end position="382"/>
    </location>
</feature>
<evidence type="ECO:0000259" key="7">
    <source>
        <dbReference type="PROSITE" id="PS51123"/>
    </source>
</evidence>
<feature type="signal peptide" evidence="6">
    <location>
        <begin position="1"/>
        <end position="25"/>
    </location>
</feature>
<evidence type="ECO:0000313" key="9">
    <source>
        <dbReference type="Proteomes" id="UP001193501"/>
    </source>
</evidence>
<proteinExistence type="predicted"/>
<dbReference type="PANTHER" id="PTHR30329:SF21">
    <property type="entry name" value="LIPOPROTEIN YIAD-RELATED"/>
    <property type="match status" value="1"/>
</dbReference>
<feature type="chain" id="PRO_5042245303" evidence="6">
    <location>
        <begin position="26"/>
        <end position="700"/>
    </location>
</feature>
<feature type="domain" description="OmpA-like" evidence="7">
    <location>
        <begin position="577"/>
        <end position="697"/>
    </location>
</feature>
<dbReference type="Proteomes" id="UP001193501">
    <property type="component" value="Unassembled WGS sequence"/>
</dbReference>
<dbReference type="Gene3D" id="3.30.1330.60">
    <property type="entry name" value="OmpA-like domain"/>
    <property type="match status" value="1"/>
</dbReference>
<dbReference type="PRINTS" id="PR01021">
    <property type="entry name" value="OMPADOMAIN"/>
</dbReference>
<keyword evidence="6" id="KW-0732">Signal</keyword>
<reference evidence="8" key="1">
    <citation type="submission" date="2020-01" db="EMBL/GenBank/DDBJ databases">
        <authorList>
            <person name="Chen W.-M."/>
        </authorList>
    </citation>
    <scope>NUCLEOTIDE SEQUENCE</scope>
    <source>
        <strain evidence="8">CYK-10</strain>
    </source>
</reference>
<keyword evidence="3" id="KW-0998">Cell outer membrane</keyword>